<dbReference type="PANTHER" id="PTHR11954:SF6">
    <property type="entry name" value="MACROPHAGE MIGRATION INHIBITORY FACTOR"/>
    <property type="match status" value="1"/>
</dbReference>
<dbReference type="Pfam" id="PF04457">
    <property type="entry name" value="MJ1316"/>
    <property type="match status" value="1"/>
</dbReference>
<dbReference type="STRING" id="5098.A0A507QTS7"/>
<dbReference type="Proteomes" id="UP000319663">
    <property type="component" value="Unassembled WGS sequence"/>
</dbReference>
<evidence type="ECO:0000256" key="1">
    <source>
        <dbReference type="ARBA" id="ARBA00004613"/>
    </source>
</evidence>
<dbReference type="AlphaFoldDB" id="A0A507QTS7"/>
<evidence type="ECO:0000256" key="11">
    <source>
        <dbReference type="ARBA" id="ARBA00041912"/>
    </source>
</evidence>
<dbReference type="InterPro" id="IPR014347">
    <property type="entry name" value="Tautomerase/MIF_sf"/>
</dbReference>
<keyword evidence="3" id="KW-0202">Cytokine</keyword>
<evidence type="ECO:0000256" key="8">
    <source>
        <dbReference type="ARBA" id="ARBA00038932"/>
    </source>
</evidence>
<evidence type="ECO:0000256" key="13">
    <source>
        <dbReference type="SAM" id="MobiDB-lite"/>
    </source>
</evidence>
<evidence type="ECO:0000256" key="6">
    <source>
        <dbReference type="ARBA" id="ARBA00036735"/>
    </source>
</evidence>
<evidence type="ECO:0000256" key="7">
    <source>
        <dbReference type="ARBA" id="ARBA00036823"/>
    </source>
</evidence>
<dbReference type="GO" id="GO:0050178">
    <property type="term" value="F:phenylpyruvate tautomerase activity"/>
    <property type="evidence" value="ECO:0007669"/>
    <property type="project" value="UniProtKB-EC"/>
</dbReference>
<keyword evidence="4" id="KW-0964">Secreted</keyword>
<sequence>MAANRAATEELDDPSLLESMEFSHEEVSPLPPASPSQRDDSKSPSPPLARRSQNKEPEPRLSPPPYSADLEKGNKLRTAEDVINRIVWDEQFDIDNYVVGYLDRFNGDQEIPLSAWKKDITDEEFIPLHRILYIMRSSGNGGAGEVVWDRRRRIDKIFNSGNSAYTDRVYVALGKFTLTVIESVEMDFSLWRRRQNLSSSSDNSSPPAPSLQSPAAYHTSIANIAKATLRQRIKSDHFVDMPPMFPEDADYEDDRISCNLRRCAPVEAKPAHVPQTGVLEGDISTRSIISQYFKNAFCPREQQNPPQLQEGPDSVTVFEIKLNTKIRDVESHLSNLSSYLAQIFQRPEHSVMVTIQQDAFIQFGNSTDLAYLMKIFALPDYIAPMTNRRNTTLVQSALQERFYIPPERGVIIYLPVPGENLATNNTTFMDENPLPDQNPGILRTISRSMSRRLKSSSAQSAPLSTATTASWDNPADTQRGLGATVEENVGPGETSNAEENPGRVKKSKSVRRFISRQLADLGNLSDLS</sequence>
<evidence type="ECO:0000256" key="9">
    <source>
        <dbReference type="ARBA" id="ARBA00039086"/>
    </source>
</evidence>
<feature type="region of interest" description="Disordered" evidence="13">
    <location>
        <begin position="1"/>
        <end position="73"/>
    </location>
</feature>
<evidence type="ECO:0000256" key="3">
    <source>
        <dbReference type="ARBA" id="ARBA00022514"/>
    </source>
</evidence>
<feature type="compositionally biased region" description="Polar residues" evidence="13">
    <location>
        <begin position="461"/>
        <end position="471"/>
    </location>
</feature>
<dbReference type="EMBL" id="VIFY01000079">
    <property type="protein sequence ID" value="TQB71563.1"/>
    <property type="molecule type" value="Genomic_DNA"/>
</dbReference>
<dbReference type="InterPro" id="IPR001398">
    <property type="entry name" value="Macrophage_inhib_fac"/>
</dbReference>
<comment type="catalytic activity">
    <reaction evidence="6">
        <text>3-phenylpyruvate = enol-phenylpyruvate</text>
        <dbReference type="Rhea" id="RHEA:17097"/>
        <dbReference type="ChEBI" id="CHEBI:16815"/>
        <dbReference type="ChEBI" id="CHEBI:18005"/>
        <dbReference type="EC" id="5.3.2.1"/>
    </reaction>
</comment>
<feature type="domain" description="MJ1316 RNA cyclic group end recognition" evidence="14">
    <location>
        <begin position="76"/>
        <end position="150"/>
    </location>
</feature>
<evidence type="ECO:0000256" key="10">
    <source>
        <dbReference type="ARBA" id="ARBA00041631"/>
    </source>
</evidence>
<comment type="subcellular location">
    <subcellularLocation>
        <location evidence="1">Secreted</location>
    </subcellularLocation>
</comment>
<proteinExistence type="inferred from homology"/>
<dbReference type="GO" id="GO:0004167">
    <property type="term" value="F:dopachrome isomerase activity"/>
    <property type="evidence" value="ECO:0007669"/>
    <property type="project" value="UniProtKB-EC"/>
</dbReference>
<gene>
    <name evidence="15" type="ORF">MPDQ_007421</name>
</gene>
<dbReference type="GO" id="GO:0005576">
    <property type="term" value="C:extracellular region"/>
    <property type="evidence" value="ECO:0007669"/>
    <property type="project" value="UniProtKB-SubCell"/>
</dbReference>
<protein>
    <recommendedName>
        <fullName evidence="12">L-dopachrome isomerase</fullName>
        <ecNumber evidence="9">5.3.2.1</ecNumber>
        <ecNumber evidence="8">5.3.3.12</ecNumber>
    </recommendedName>
    <alternativeName>
        <fullName evidence="10">L-dopachrome tautomerase</fullName>
    </alternativeName>
    <alternativeName>
        <fullName evidence="11">Phenylpyruvate tautomerase</fullName>
    </alternativeName>
</protein>
<dbReference type="InterPro" id="IPR040459">
    <property type="entry name" value="MJ1316"/>
</dbReference>
<comment type="caution">
    <text evidence="15">The sequence shown here is derived from an EMBL/GenBank/DDBJ whole genome shotgun (WGS) entry which is preliminary data.</text>
</comment>
<dbReference type="Pfam" id="PF01187">
    <property type="entry name" value="MIF"/>
    <property type="match status" value="1"/>
</dbReference>
<dbReference type="PANTHER" id="PTHR11954">
    <property type="entry name" value="D-DOPACHROME DECARBOXYLASE"/>
    <property type="match status" value="1"/>
</dbReference>
<comment type="similarity">
    <text evidence="2">Belongs to the MIF family.</text>
</comment>
<dbReference type="Gene3D" id="3.30.429.10">
    <property type="entry name" value="Macrophage Migration Inhibitory Factor"/>
    <property type="match status" value="1"/>
</dbReference>
<dbReference type="EC" id="5.3.3.12" evidence="8"/>
<feature type="region of interest" description="Disordered" evidence="13">
    <location>
        <begin position="452"/>
        <end position="509"/>
    </location>
</feature>
<organism evidence="15 16">
    <name type="scientific">Monascus purpureus</name>
    <name type="common">Red mold</name>
    <name type="synonym">Monascus anka</name>
    <dbReference type="NCBI Taxonomy" id="5098"/>
    <lineage>
        <taxon>Eukaryota</taxon>
        <taxon>Fungi</taxon>
        <taxon>Dikarya</taxon>
        <taxon>Ascomycota</taxon>
        <taxon>Pezizomycotina</taxon>
        <taxon>Eurotiomycetes</taxon>
        <taxon>Eurotiomycetidae</taxon>
        <taxon>Eurotiales</taxon>
        <taxon>Aspergillaceae</taxon>
        <taxon>Monascus</taxon>
    </lineage>
</organism>
<evidence type="ECO:0000256" key="2">
    <source>
        <dbReference type="ARBA" id="ARBA00005851"/>
    </source>
</evidence>
<evidence type="ECO:0000313" key="15">
    <source>
        <dbReference type="EMBL" id="TQB71563.1"/>
    </source>
</evidence>
<evidence type="ECO:0000259" key="14">
    <source>
        <dbReference type="Pfam" id="PF04457"/>
    </source>
</evidence>
<dbReference type="SUPFAM" id="SSF55331">
    <property type="entry name" value="Tautomerase/MIF"/>
    <property type="match status" value="1"/>
</dbReference>
<evidence type="ECO:0000256" key="12">
    <source>
        <dbReference type="ARBA" id="ARBA00042730"/>
    </source>
</evidence>
<name>A0A507QTS7_MONPU</name>
<evidence type="ECO:0000256" key="5">
    <source>
        <dbReference type="ARBA" id="ARBA00023235"/>
    </source>
</evidence>
<dbReference type="EC" id="5.3.2.1" evidence="9"/>
<reference evidence="15 16" key="1">
    <citation type="submission" date="2019-06" db="EMBL/GenBank/DDBJ databases">
        <title>Wine fermentation using esterase from Monascus purpureus.</title>
        <authorList>
            <person name="Geng C."/>
            <person name="Zhang Y."/>
        </authorList>
    </citation>
    <scope>NUCLEOTIDE SEQUENCE [LARGE SCALE GENOMIC DNA]</scope>
    <source>
        <strain evidence="15">HQ1</strain>
    </source>
</reference>
<keyword evidence="5" id="KW-0413">Isomerase</keyword>
<evidence type="ECO:0000256" key="4">
    <source>
        <dbReference type="ARBA" id="ARBA00022525"/>
    </source>
</evidence>
<evidence type="ECO:0000313" key="16">
    <source>
        <dbReference type="Proteomes" id="UP000319663"/>
    </source>
</evidence>
<comment type="catalytic activity">
    <reaction evidence="7">
        <text>L-dopachrome = 5,6-dihydroxyindole-2-carboxylate</text>
        <dbReference type="Rhea" id="RHEA:13041"/>
        <dbReference type="ChEBI" id="CHEBI:16875"/>
        <dbReference type="ChEBI" id="CHEBI:57509"/>
        <dbReference type="EC" id="5.3.3.12"/>
    </reaction>
</comment>
<accession>A0A507QTS7</accession>
<keyword evidence="16" id="KW-1185">Reference proteome</keyword>